<proteinExistence type="predicted"/>
<protein>
    <submittedName>
        <fullName evidence="1">Uncharacterized protein</fullName>
    </submittedName>
</protein>
<dbReference type="Pfam" id="PF20505">
    <property type="entry name" value="DUF6731"/>
    <property type="match status" value="1"/>
</dbReference>
<reference evidence="1 2" key="1">
    <citation type="submission" date="2016-05" db="EMBL/GenBank/DDBJ databases">
        <title>Microbial solvent formation.</title>
        <authorList>
            <person name="Poehlein A."/>
            <person name="Montoya Solano J.D."/>
            <person name="Flitsch S."/>
            <person name="Krabben P."/>
            <person name="Duerre P."/>
            <person name="Daniel R."/>
        </authorList>
    </citation>
    <scope>NUCLEOTIDE SEQUENCE [LARGE SCALE GENOMIC DNA]</scope>
    <source>
        <strain evidence="1 2">DSM 2619</strain>
    </source>
</reference>
<keyword evidence="2" id="KW-1185">Reference proteome</keyword>
<dbReference type="InterPro" id="IPR046618">
    <property type="entry name" value="DUF6731"/>
</dbReference>
<sequence length="299" mass="34730">MNKKKNIKFDYGRIYIYELESIGSKVKKNRQPLKLEKILIIALEKVIKERTRPYYGEDVILQKIEKADGGVWKLQFIRQRSAEVPGIIDKKSDEFKKLELDDSEYIGEDIAVLYHEKTNVLMVQRNKNAIGMNGIRAFVEQILNSSTKSVEIKLVPFTNNLGELKKIIIRKVEVSFAETNDACENSSLAGVIIGARKMKSMSTKVVFSVGHSKKDNSLTQEEVMEFTKLKEEDGFKKVHVEYRTSKDEPIEQVEFINGTLVDQAKFEYSKENEINYERIIDRMIDLFKQRKPYLEKIFI</sequence>
<dbReference type="Proteomes" id="UP000190890">
    <property type="component" value="Unassembled WGS sequence"/>
</dbReference>
<evidence type="ECO:0000313" key="1">
    <source>
        <dbReference type="EMBL" id="OOM74468.1"/>
    </source>
</evidence>
<accession>A0A1S8T9Q6</accession>
<dbReference type="AlphaFoldDB" id="A0A1S8T9Q6"/>
<dbReference type="RefSeq" id="WP_077848905.1">
    <property type="nucleotide sequence ID" value="NZ_LZZM01000199.1"/>
</dbReference>
<gene>
    <name evidence="1" type="ORF">CLPUN_39210</name>
</gene>
<dbReference type="STRING" id="29367.CLPUN_39210"/>
<comment type="caution">
    <text evidence="1">The sequence shown here is derived from an EMBL/GenBank/DDBJ whole genome shotgun (WGS) entry which is preliminary data.</text>
</comment>
<evidence type="ECO:0000313" key="2">
    <source>
        <dbReference type="Proteomes" id="UP000190890"/>
    </source>
</evidence>
<name>A0A1S8T9Q6_9CLOT</name>
<dbReference type="EMBL" id="LZZM01000199">
    <property type="protein sequence ID" value="OOM74468.1"/>
    <property type="molecule type" value="Genomic_DNA"/>
</dbReference>
<dbReference type="OrthoDB" id="2087884at2"/>
<organism evidence="1 2">
    <name type="scientific">Clostridium puniceum</name>
    <dbReference type="NCBI Taxonomy" id="29367"/>
    <lineage>
        <taxon>Bacteria</taxon>
        <taxon>Bacillati</taxon>
        <taxon>Bacillota</taxon>
        <taxon>Clostridia</taxon>
        <taxon>Eubacteriales</taxon>
        <taxon>Clostridiaceae</taxon>
        <taxon>Clostridium</taxon>
    </lineage>
</organism>